<dbReference type="SUPFAM" id="SSF55008">
    <property type="entry name" value="HMA, heavy metal-associated domain"/>
    <property type="match status" value="1"/>
</dbReference>
<dbReference type="Proteomes" id="UP000241848">
    <property type="component" value="Unassembled WGS sequence"/>
</dbReference>
<gene>
    <name evidence="5" type="ORF">C7B45_04920</name>
</gene>
<organism evidence="5 6">
    <name type="scientific">Sulfobacillus acidophilus</name>
    <dbReference type="NCBI Taxonomy" id="53633"/>
    <lineage>
        <taxon>Bacteria</taxon>
        <taxon>Bacillati</taxon>
        <taxon>Bacillota</taxon>
        <taxon>Clostridia</taxon>
        <taxon>Eubacteriales</taxon>
        <taxon>Clostridiales Family XVII. Incertae Sedis</taxon>
        <taxon>Sulfobacillus</taxon>
    </lineage>
</organism>
<evidence type="ECO:0000313" key="5">
    <source>
        <dbReference type="EMBL" id="PSR22966.1"/>
    </source>
</evidence>
<keyword evidence="2" id="KW-0479">Metal-binding</keyword>
<evidence type="ECO:0000256" key="2">
    <source>
        <dbReference type="ARBA" id="ARBA00022723"/>
    </source>
</evidence>
<comment type="caution">
    <text evidence="5">The sequence shown here is derived from an EMBL/GenBank/DDBJ whole genome shotgun (WGS) entry which is preliminary data.</text>
</comment>
<keyword evidence="3" id="KW-0186">Copper</keyword>
<evidence type="ECO:0000256" key="1">
    <source>
        <dbReference type="ARBA" id="ARBA00015313"/>
    </source>
</evidence>
<dbReference type="PROSITE" id="PS50846">
    <property type="entry name" value="HMA_2"/>
    <property type="match status" value="1"/>
</dbReference>
<protein>
    <recommendedName>
        <fullName evidence="1">Copper chaperone CopZ</fullName>
    </recommendedName>
</protein>
<dbReference type="PROSITE" id="PS01047">
    <property type="entry name" value="HMA_1"/>
    <property type="match status" value="1"/>
</dbReference>
<dbReference type="InterPro" id="IPR017969">
    <property type="entry name" value="Heavy-metal-associated_CS"/>
</dbReference>
<dbReference type="GO" id="GO:0046872">
    <property type="term" value="F:metal ion binding"/>
    <property type="evidence" value="ECO:0007669"/>
    <property type="project" value="UniProtKB-KW"/>
</dbReference>
<proteinExistence type="predicted"/>
<dbReference type="EMBL" id="PXYV01000010">
    <property type="protein sequence ID" value="PSR22966.1"/>
    <property type="molecule type" value="Genomic_DNA"/>
</dbReference>
<evidence type="ECO:0000259" key="4">
    <source>
        <dbReference type="PROSITE" id="PS50846"/>
    </source>
</evidence>
<feature type="domain" description="HMA" evidence="4">
    <location>
        <begin position="2"/>
        <end position="68"/>
    </location>
</feature>
<dbReference type="InterPro" id="IPR001802">
    <property type="entry name" value="MerP/CopZ"/>
</dbReference>
<dbReference type="PRINTS" id="PR00946">
    <property type="entry name" value="HGSCAVENGER"/>
</dbReference>
<evidence type="ECO:0000256" key="3">
    <source>
        <dbReference type="ARBA" id="ARBA00023008"/>
    </source>
</evidence>
<evidence type="ECO:0000313" key="6">
    <source>
        <dbReference type="Proteomes" id="UP000241848"/>
    </source>
</evidence>
<sequence length="69" mass="7351">MERVELAVKGMHCENCVASVTQALKAINGVKLARVSLENEQADVTYDPSKTSLQALKDAVEAAGYQVAS</sequence>
<dbReference type="AlphaFoldDB" id="A0A2T2WL72"/>
<name>A0A2T2WL72_9FIRM</name>
<dbReference type="PANTHER" id="PTHR46594">
    <property type="entry name" value="P-TYPE CATION-TRANSPORTING ATPASE"/>
    <property type="match status" value="1"/>
</dbReference>
<dbReference type="CDD" id="cd00371">
    <property type="entry name" value="HMA"/>
    <property type="match status" value="1"/>
</dbReference>
<dbReference type="Pfam" id="PF00403">
    <property type="entry name" value="HMA"/>
    <property type="match status" value="1"/>
</dbReference>
<dbReference type="InterPro" id="IPR006121">
    <property type="entry name" value="HMA_dom"/>
</dbReference>
<dbReference type="Gene3D" id="3.30.70.100">
    <property type="match status" value="1"/>
</dbReference>
<accession>A0A2T2WL72</accession>
<dbReference type="FunFam" id="3.30.70.100:FF:000005">
    <property type="entry name" value="Copper-exporting P-type ATPase A"/>
    <property type="match status" value="1"/>
</dbReference>
<dbReference type="InterPro" id="IPR036163">
    <property type="entry name" value="HMA_dom_sf"/>
</dbReference>
<dbReference type="PANTHER" id="PTHR46594:SF4">
    <property type="entry name" value="P-TYPE CATION-TRANSPORTING ATPASE"/>
    <property type="match status" value="1"/>
</dbReference>
<reference evidence="5 6" key="1">
    <citation type="journal article" date="2014" name="BMC Genomics">
        <title>Comparison of environmental and isolate Sulfobacillus genomes reveals diverse carbon, sulfur, nitrogen, and hydrogen metabolisms.</title>
        <authorList>
            <person name="Justice N.B."/>
            <person name="Norman A."/>
            <person name="Brown C.T."/>
            <person name="Singh A."/>
            <person name="Thomas B.C."/>
            <person name="Banfield J.F."/>
        </authorList>
    </citation>
    <scope>NUCLEOTIDE SEQUENCE [LARGE SCALE GENOMIC DNA]</scope>
    <source>
        <strain evidence="5">AMDSBA3</strain>
    </source>
</reference>